<reference evidence="6" key="1">
    <citation type="submission" date="2016-11" db="UniProtKB">
        <authorList>
            <consortium name="WormBaseParasite"/>
        </authorList>
    </citation>
    <scope>IDENTIFICATION</scope>
</reference>
<evidence type="ECO:0000256" key="1">
    <source>
        <dbReference type="ARBA" id="ARBA00022734"/>
    </source>
</evidence>
<evidence type="ECO:0000313" key="5">
    <source>
        <dbReference type="Proteomes" id="UP000095282"/>
    </source>
</evidence>
<accession>A0A1I7UGA6</accession>
<keyword evidence="5" id="KW-1185">Reference proteome</keyword>
<organism evidence="5 6">
    <name type="scientific">Caenorhabditis tropicalis</name>
    <dbReference type="NCBI Taxonomy" id="1561998"/>
    <lineage>
        <taxon>Eukaryota</taxon>
        <taxon>Metazoa</taxon>
        <taxon>Ecdysozoa</taxon>
        <taxon>Nematoda</taxon>
        <taxon>Chromadorea</taxon>
        <taxon>Rhabditida</taxon>
        <taxon>Rhabditina</taxon>
        <taxon>Rhabditomorpha</taxon>
        <taxon>Rhabditoidea</taxon>
        <taxon>Rhabditidae</taxon>
        <taxon>Peloderinae</taxon>
        <taxon>Caenorhabditis</taxon>
    </lineage>
</organism>
<dbReference type="SUPFAM" id="SSF49899">
    <property type="entry name" value="Concanavalin A-like lectins/glucanases"/>
    <property type="match status" value="1"/>
</dbReference>
<feature type="compositionally biased region" description="Low complexity" evidence="3">
    <location>
        <begin position="192"/>
        <end position="204"/>
    </location>
</feature>
<dbReference type="Pfam" id="PF00337">
    <property type="entry name" value="Gal-bind_lectin"/>
    <property type="match status" value="1"/>
</dbReference>
<feature type="region of interest" description="Disordered" evidence="3">
    <location>
        <begin position="162"/>
        <end position="204"/>
    </location>
</feature>
<dbReference type="GO" id="GO:0030246">
    <property type="term" value="F:carbohydrate binding"/>
    <property type="evidence" value="ECO:0007669"/>
    <property type="project" value="UniProtKB-UniRule"/>
</dbReference>
<dbReference type="WBParaSite" id="Csp11.Scaffold629.g9031.t1">
    <property type="protein sequence ID" value="Csp11.Scaffold629.g9031.t1"/>
    <property type="gene ID" value="Csp11.Scaffold629.g9031"/>
</dbReference>
<name>A0A1I7UGA6_9PELO</name>
<sequence length="204" mass="22841">MFFLLLFLFQTGDAQFVTANQQLYCNRIVGNFHNQVVRFARPLQNGDMITWSGTEWSFSVRFSLFHRYQFTLHIRQDLPQQRTGFNTATVGWMNAFFGPALFQIGQPFLISVKFLNNQFQIFSNQALRYTYSARSPTDNITAAFTQGSLVLNWIEMECANPPFTTSAPRPSRRPGHGNGGHGGHGHGGYGGFSSSSGSSSDESC</sequence>
<evidence type="ECO:0000313" key="6">
    <source>
        <dbReference type="WBParaSite" id="Csp11.Scaffold629.g9031.t1"/>
    </source>
</evidence>
<feature type="compositionally biased region" description="Gly residues" evidence="3">
    <location>
        <begin position="176"/>
        <end position="191"/>
    </location>
</feature>
<evidence type="ECO:0000256" key="3">
    <source>
        <dbReference type="SAM" id="MobiDB-lite"/>
    </source>
</evidence>
<dbReference type="PROSITE" id="PS51304">
    <property type="entry name" value="GALECTIN"/>
    <property type="match status" value="1"/>
</dbReference>
<evidence type="ECO:0000259" key="4">
    <source>
        <dbReference type="PROSITE" id="PS51304"/>
    </source>
</evidence>
<dbReference type="InterPro" id="IPR001079">
    <property type="entry name" value="Galectin_CRD"/>
</dbReference>
<dbReference type="AlphaFoldDB" id="A0A1I7UGA6"/>
<dbReference type="InterPro" id="IPR013320">
    <property type="entry name" value="ConA-like_dom_sf"/>
</dbReference>
<keyword evidence="1 2" id="KW-0430">Lectin</keyword>
<proteinExistence type="predicted"/>
<evidence type="ECO:0000256" key="2">
    <source>
        <dbReference type="RuleBase" id="RU102079"/>
    </source>
</evidence>
<protein>
    <recommendedName>
        <fullName evidence="2">Galectin</fullName>
    </recommendedName>
</protein>
<feature type="domain" description="Galectin" evidence="4">
    <location>
        <begin position="35"/>
        <end position="157"/>
    </location>
</feature>
<dbReference type="Gene3D" id="2.60.120.200">
    <property type="match status" value="1"/>
</dbReference>
<dbReference type="Proteomes" id="UP000095282">
    <property type="component" value="Unplaced"/>
</dbReference>